<reference evidence="1 2" key="1">
    <citation type="submission" date="2019-09" db="EMBL/GenBank/DDBJ databases">
        <authorList>
            <person name="Valk L.C."/>
        </authorList>
    </citation>
    <scope>NUCLEOTIDE SEQUENCE [LARGE SCALE GENOMIC DNA]</scope>
    <source>
        <strain evidence="1">GalUA</strain>
    </source>
</reference>
<reference evidence="1 2" key="2">
    <citation type="submission" date="2020-02" db="EMBL/GenBank/DDBJ databases">
        <title>Candidatus Galacturonibacter soehngenii shows hetero-acetogenic catabolism of galacturonic acid but lacks a canonical carbon monoxide dehydrogenase/acetyl-CoA synthase complex.</title>
        <authorList>
            <person name="Diender M."/>
            <person name="Stouten G.R."/>
            <person name="Petersen J.F."/>
            <person name="Nielsen P.H."/>
            <person name="Dueholm M.S."/>
            <person name="Pronk J.T."/>
            <person name="Van Loosdrecht M.C.M."/>
        </authorList>
    </citation>
    <scope>NUCLEOTIDE SEQUENCE [LARGE SCALE GENOMIC DNA]</scope>
    <source>
        <strain evidence="1">GalUA</strain>
    </source>
</reference>
<dbReference type="AlphaFoldDB" id="A0A7V7UB01"/>
<dbReference type="EMBL" id="WAGX01000005">
    <property type="protein sequence ID" value="KAB1437583.1"/>
    <property type="molecule type" value="Genomic_DNA"/>
</dbReference>
<dbReference type="Proteomes" id="UP000461768">
    <property type="component" value="Unassembled WGS sequence"/>
</dbReference>
<accession>A0A7V7UB01</accession>
<comment type="caution">
    <text evidence="1">The sequence shown here is derived from an EMBL/GenBank/DDBJ whole genome shotgun (WGS) entry which is preliminary data.</text>
</comment>
<dbReference type="RefSeq" id="WP_151144084.1">
    <property type="nucleotide sequence ID" value="NZ_WAGX01000005.1"/>
</dbReference>
<sequence length="65" mass="7525">MSFYTVEDVKKILGISDSKAYQIIRKLNKELSNKGYITVAGRIPKKFFNERYYCDESELKAIVGN</sequence>
<protein>
    <submittedName>
        <fullName evidence="1">Helix-turn-helix domain-containing protein</fullName>
    </submittedName>
</protein>
<organism evidence="1 2">
    <name type="scientific">Candidatus Galacturonatibacter soehngenii</name>
    <dbReference type="NCBI Taxonomy" id="2307010"/>
    <lineage>
        <taxon>Bacteria</taxon>
        <taxon>Bacillati</taxon>
        <taxon>Bacillota</taxon>
        <taxon>Clostridia</taxon>
        <taxon>Lachnospirales</taxon>
        <taxon>Lachnospiraceae</taxon>
        <taxon>Candidatus Galacturonatibacter</taxon>
    </lineage>
</organism>
<keyword evidence="2" id="KW-1185">Reference proteome</keyword>
<evidence type="ECO:0000313" key="1">
    <source>
        <dbReference type="EMBL" id="KAB1437583.1"/>
    </source>
</evidence>
<proteinExistence type="predicted"/>
<name>A0A7V7UB01_9FIRM</name>
<gene>
    <name evidence="1" type="ORF">F7O84_08225</name>
</gene>
<dbReference type="OrthoDB" id="3174733at2"/>
<evidence type="ECO:0000313" key="2">
    <source>
        <dbReference type="Proteomes" id="UP000461768"/>
    </source>
</evidence>